<accession>A0A0A7PKW2</accession>
<dbReference type="STRING" id="1515612.SKP52_19185"/>
<keyword evidence="3" id="KW-1185">Reference proteome</keyword>
<dbReference type="OrthoDB" id="7451920at2"/>
<dbReference type="AlphaFoldDB" id="A0A0A7PKW2"/>
<feature type="chain" id="PRO_5002032237" evidence="1">
    <location>
        <begin position="25"/>
        <end position="61"/>
    </location>
</feature>
<dbReference type="Proteomes" id="UP000030907">
    <property type="component" value="Chromosome"/>
</dbReference>
<sequence>MTKKTILAPMLALTIALSATPAMAQSAQPAQGSMTIASNPVQILIGLLLPAVQKVREAAAR</sequence>
<evidence type="ECO:0000256" key="1">
    <source>
        <dbReference type="SAM" id="SignalP"/>
    </source>
</evidence>
<evidence type="ECO:0000313" key="2">
    <source>
        <dbReference type="EMBL" id="AJA10706.1"/>
    </source>
</evidence>
<dbReference type="RefSeq" id="WP_039577475.1">
    <property type="nucleotide sequence ID" value="NZ_CP009122.1"/>
</dbReference>
<proteinExistence type="predicted"/>
<protein>
    <submittedName>
        <fullName evidence="2">Putative secreted protein</fullName>
    </submittedName>
</protein>
<evidence type="ECO:0000313" key="3">
    <source>
        <dbReference type="Proteomes" id="UP000030907"/>
    </source>
</evidence>
<dbReference type="HOGENOM" id="CLU_2920381_0_0_5"/>
<keyword evidence="1" id="KW-0732">Signal</keyword>
<name>A0A0A7PKW2_9SPHN</name>
<dbReference type="KEGG" id="sphk:SKP52_19185"/>
<reference evidence="2 3" key="1">
    <citation type="journal article" date="2015" name="Int. J. Syst. Evol. Microbiol.">
        <title>Description of Sphingopyxis fribergensis sp. nov. - a soil bacterium with the ability to degrade styrene and phenylacetic acid.</title>
        <authorList>
            <person name="Oelschlagel M."/>
            <person name="Ruckert C."/>
            <person name="Kalinowski J."/>
            <person name="Schmidt G."/>
            <person name="Schlomann M."/>
            <person name="Tischler D."/>
        </authorList>
    </citation>
    <scope>NUCLEOTIDE SEQUENCE [LARGE SCALE GENOMIC DNA]</scope>
    <source>
        <strain evidence="2 3">Kp5.2</strain>
    </source>
</reference>
<organism evidence="2 3">
    <name type="scientific">Sphingopyxis fribergensis</name>
    <dbReference type="NCBI Taxonomy" id="1515612"/>
    <lineage>
        <taxon>Bacteria</taxon>
        <taxon>Pseudomonadati</taxon>
        <taxon>Pseudomonadota</taxon>
        <taxon>Alphaproteobacteria</taxon>
        <taxon>Sphingomonadales</taxon>
        <taxon>Sphingomonadaceae</taxon>
        <taxon>Sphingopyxis</taxon>
    </lineage>
</organism>
<dbReference type="EMBL" id="CP009122">
    <property type="protein sequence ID" value="AJA10706.1"/>
    <property type="molecule type" value="Genomic_DNA"/>
</dbReference>
<gene>
    <name evidence="2" type="ORF">SKP52_19185</name>
</gene>
<feature type="signal peptide" evidence="1">
    <location>
        <begin position="1"/>
        <end position="24"/>
    </location>
</feature>